<reference evidence="3" key="1">
    <citation type="journal article" date="2019" name="Int. J. Syst. Evol. Microbiol.">
        <title>The Global Catalogue of Microorganisms (GCM) 10K type strain sequencing project: providing services to taxonomists for standard genome sequencing and annotation.</title>
        <authorList>
            <consortium name="The Broad Institute Genomics Platform"/>
            <consortium name="The Broad Institute Genome Sequencing Center for Infectious Disease"/>
            <person name="Wu L."/>
            <person name="Ma J."/>
        </authorList>
    </citation>
    <scope>NUCLEOTIDE SEQUENCE [LARGE SCALE GENOMIC DNA]</scope>
    <source>
        <strain evidence="3">JCM 9088</strain>
    </source>
</reference>
<dbReference type="Proteomes" id="UP001500403">
    <property type="component" value="Unassembled WGS sequence"/>
</dbReference>
<keyword evidence="3" id="KW-1185">Reference proteome</keyword>
<protein>
    <submittedName>
        <fullName evidence="2">Uncharacterized protein</fullName>
    </submittedName>
</protein>
<comment type="caution">
    <text evidence="2">The sequence shown here is derived from an EMBL/GenBank/DDBJ whole genome shotgun (WGS) entry which is preliminary data.</text>
</comment>
<evidence type="ECO:0000313" key="3">
    <source>
        <dbReference type="Proteomes" id="UP001500403"/>
    </source>
</evidence>
<feature type="region of interest" description="Disordered" evidence="1">
    <location>
        <begin position="140"/>
        <end position="184"/>
    </location>
</feature>
<evidence type="ECO:0000313" key="2">
    <source>
        <dbReference type="EMBL" id="GAA2944168.1"/>
    </source>
</evidence>
<feature type="region of interest" description="Disordered" evidence="1">
    <location>
        <begin position="1"/>
        <end position="70"/>
    </location>
</feature>
<gene>
    <name evidence="2" type="ORF">GCM10010446_31800</name>
</gene>
<evidence type="ECO:0000256" key="1">
    <source>
        <dbReference type="SAM" id="MobiDB-lite"/>
    </source>
</evidence>
<accession>A0ABP6JU57</accession>
<proteinExistence type="predicted"/>
<name>A0ABP6JU57_9ACTN</name>
<dbReference type="EMBL" id="BAAAUD010000034">
    <property type="protein sequence ID" value="GAA2944168.1"/>
    <property type="molecule type" value="Genomic_DNA"/>
</dbReference>
<sequence>MARQGGHRVQVGGHSPDSGLVGQYGQQVAQRARTESGLGPGPQRPRQSFGYGHFGARRGREVQRDGAFPGGVREEDTALAAAEAHGTGQSPLGAQHVCGGQCGMPAQVGLGERGEPADRPVGLGPVGQREGEVGLRVVQFGRDLPHPRVPGPLPGGQERHTPAGFPANGRSVKASTTHMRMPEP</sequence>
<organism evidence="2 3">
    <name type="scientific">Streptomyces enissocaesilis</name>
    <dbReference type="NCBI Taxonomy" id="332589"/>
    <lineage>
        <taxon>Bacteria</taxon>
        <taxon>Bacillati</taxon>
        <taxon>Actinomycetota</taxon>
        <taxon>Actinomycetes</taxon>
        <taxon>Kitasatosporales</taxon>
        <taxon>Streptomycetaceae</taxon>
        <taxon>Streptomyces</taxon>
        <taxon>Streptomyces rochei group</taxon>
    </lineage>
</organism>